<feature type="transmembrane region" description="Helical" evidence="6">
    <location>
        <begin position="349"/>
        <end position="369"/>
    </location>
</feature>
<feature type="transmembrane region" description="Helical" evidence="6">
    <location>
        <begin position="229"/>
        <end position="250"/>
    </location>
</feature>
<proteinExistence type="predicted"/>
<organism evidence="7 8">
    <name type="scientific">Paramuricea clavata</name>
    <name type="common">Red gorgonian</name>
    <name type="synonym">Violescent sea-whip</name>
    <dbReference type="NCBI Taxonomy" id="317549"/>
    <lineage>
        <taxon>Eukaryota</taxon>
        <taxon>Metazoa</taxon>
        <taxon>Cnidaria</taxon>
        <taxon>Anthozoa</taxon>
        <taxon>Octocorallia</taxon>
        <taxon>Malacalcyonacea</taxon>
        <taxon>Plexauridae</taxon>
        <taxon>Paramuricea</taxon>
    </lineage>
</organism>
<feature type="transmembrane region" description="Helical" evidence="6">
    <location>
        <begin position="257"/>
        <end position="277"/>
    </location>
</feature>
<evidence type="ECO:0000256" key="2">
    <source>
        <dbReference type="ARBA" id="ARBA00022692"/>
    </source>
</evidence>
<dbReference type="InterPro" id="IPR036259">
    <property type="entry name" value="MFS_trans_sf"/>
</dbReference>
<gene>
    <name evidence="7" type="ORF">PACLA_8A075721</name>
</gene>
<dbReference type="PANTHER" id="PTHR24064">
    <property type="entry name" value="SOLUTE CARRIER FAMILY 22 MEMBER"/>
    <property type="match status" value="1"/>
</dbReference>
<dbReference type="GO" id="GO:0016020">
    <property type="term" value="C:membrane"/>
    <property type="evidence" value="ECO:0007669"/>
    <property type="project" value="UniProtKB-SubCell"/>
</dbReference>
<feature type="compositionally biased region" description="Basic and acidic residues" evidence="5">
    <location>
        <begin position="403"/>
        <end position="412"/>
    </location>
</feature>
<protein>
    <submittedName>
        <fullName evidence="7">Organic cation transporter -like</fullName>
    </submittedName>
</protein>
<dbReference type="Gene3D" id="1.20.1250.20">
    <property type="entry name" value="MFS general substrate transporter like domains"/>
    <property type="match status" value="1"/>
</dbReference>
<dbReference type="InterPro" id="IPR020846">
    <property type="entry name" value="MFS_dom"/>
</dbReference>
<comment type="caution">
    <text evidence="7">The sequence shown here is derived from an EMBL/GenBank/DDBJ whole genome shotgun (WGS) entry which is preliminary data.</text>
</comment>
<sequence length="412" mass="46174">MYFVEVMLGSLVFGSFSDKYGRRPVFLFTMFSSFVLGLFLFFIKNYIAFVVLRFFLGFVLQGLLIVTFTSLVEIFASQYRTFTGLGVEFPWAVGIMTFSLFSYLIKDWRYIQLMSTSVCLFQIGLVWCLPESIRWLLINNRFDQAENIVRNISTFNKIPFPKDIFDKTVNEIEKTEANKSDIKSYTIADIFRSSVLRKRSLTMMVAWFSTSLDYYGLSLNISSFAGNKYLNFFISGALEPIIITSTIVILNRFGRRIPVCVIFLVAGSALIIAGVLPKSNKSVQTLVTVLAIAGRMFVSGNFGNIYIYTCELYPTVIRNVGLGSGIFWARISGIAAPQILLLGEYTAEAVPVIIFGGLLLLSGALALLLPETLNVKLPETLQDVRKFEMPQEGQGKSGLNVAEDDKNVELVS</sequence>
<evidence type="ECO:0000256" key="3">
    <source>
        <dbReference type="ARBA" id="ARBA00022989"/>
    </source>
</evidence>
<dbReference type="Proteomes" id="UP001152795">
    <property type="component" value="Unassembled WGS sequence"/>
</dbReference>
<dbReference type="AlphaFoldDB" id="A0A6S7H0N3"/>
<feature type="region of interest" description="Disordered" evidence="5">
    <location>
        <begin position="391"/>
        <end position="412"/>
    </location>
</feature>
<dbReference type="Pfam" id="PF00083">
    <property type="entry name" value="Sugar_tr"/>
    <property type="match status" value="1"/>
</dbReference>
<feature type="transmembrane region" description="Helical" evidence="6">
    <location>
        <begin position="320"/>
        <end position="343"/>
    </location>
</feature>
<dbReference type="OrthoDB" id="5983856at2759"/>
<feature type="transmembrane region" description="Helical" evidence="6">
    <location>
        <begin position="49"/>
        <end position="72"/>
    </location>
</feature>
<evidence type="ECO:0000256" key="4">
    <source>
        <dbReference type="ARBA" id="ARBA00023136"/>
    </source>
</evidence>
<dbReference type="PROSITE" id="PS50850">
    <property type="entry name" value="MFS"/>
    <property type="match status" value="1"/>
</dbReference>
<dbReference type="EMBL" id="CACRXK020001771">
    <property type="protein sequence ID" value="CAB3991007.1"/>
    <property type="molecule type" value="Genomic_DNA"/>
</dbReference>
<dbReference type="SUPFAM" id="SSF103473">
    <property type="entry name" value="MFS general substrate transporter"/>
    <property type="match status" value="1"/>
</dbReference>
<evidence type="ECO:0000313" key="7">
    <source>
        <dbReference type="EMBL" id="CAB3991007.1"/>
    </source>
</evidence>
<evidence type="ECO:0000256" key="1">
    <source>
        <dbReference type="ARBA" id="ARBA00004141"/>
    </source>
</evidence>
<feature type="transmembrane region" description="Helical" evidence="6">
    <location>
        <begin position="200"/>
        <end position="217"/>
    </location>
</feature>
<evidence type="ECO:0000256" key="5">
    <source>
        <dbReference type="SAM" id="MobiDB-lite"/>
    </source>
</evidence>
<keyword evidence="4 6" id="KW-0472">Membrane</keyword>
<keyword evidence="2 6" id="KW-0812">Transmembrane</keyword>
<comment type="subcellular location">
    <subcellularLocation>
        <location evidence="1">Membrane</location>
        <topology evidence="1">Multi-pass membrane protein</topology>
    </subcellularLocation>
</comment>
<name>A0A6S7H0N3_PARCT</name>
<accession>A0A6S7H0N3</accession>
<evidence type="ECO:0000313" key="8">
    <source>
        <dbReference type="Proteomes" id="UP001152795"/>
    </source>
</evidence>
<evidence type="ECO:0000256" key="6">
    <source>
        <dbReference type="SAM" id="Phobius"/>
    </source>
</evidence>
<reference evidence="7" key="1">
    <citation type="submission" date="2020-04" db="EMBL/GenBank/DDBJ databases">
        <authorList>
            <person name="Alioto T."/>
            <person name="Alioto T."/>
            <person name="Gomez Garrido J."/>
        </authorList>
    </citation>
    <scope>NUCLEOTIDE SEQUENCE</scope>
    <source>
        <strain evidence="7">A484AB</strain>
    </source>
</reference>
<dbReference type="InterPro" id="IPR005828">
    <property type="entry name" value="MFS_sugar_transport-like"/>
</dbReference>
<keyword evidence="8" id="KW-1185">Reference proteome</keyword>
<dbReference type="GO" id="GO:0022857">
    <property type="term" value="F:transmembrane transporter activity"/>
    <property type="evidence" value="ECO:0007669"/>
    <property type="project" value="InterPro"/>
</dbReference>
<feature type="transmembrane region" description="Helical" evidence="6">
    <location>
        <begin position="84"/>
        <end position="104"/>
    </location>
</feature>
<feature type="transmembrane region" description="Helical" evidence="6">
    <location>
        <begin position="25"/>
        <end position="43"/>
    </location>
</feature>
<feature type="transmembrane region" description="Helical" evidence="6">
    <location>
        <begin position="283"/>
        <end position="308"/>
    </location>
</feature>
<keyword evidence="3 6" id="KW-1133">Transmembrane helix</keyword>